<dbReference type="AlphaFoldDB" id="A0A7K1FNV4"/>
<evidence type="ECO:0000256" key="1">
    <source>
        <dbReference type="ARBA" id="ARBA00022491"/>
    </source>
</evidence>
<feature type="domain" description="HTH merR-type" evidence="6">
    <location>
        <begin position="34"/>
        <end position="89"/>
    </location>
</feature>
<dbReference type="Proteomes" id="UP000460221">
    <property type="component" value="Unassembled WGS sequence"/>
</dbReference>
<accession>A0A7K1FNV4</accession>
<evidence type="ECO:0000256" key="4">
    <source>
        <dbReference type="ARBA" id="ARBA00023163"/>
    </source>
</evidence>
<dbReference type="PANTHER" id="PTHR30204:SF69">
    <property type="entry name" value="MERR-FAMILY TRANSCRIPTIONAL REGULATOR"/>
    <property type="match status" value="1"/>
</dbReference>
<dbReference type="Pfam" id="PF13411">
    <property type="entry name" value="MerR_1"/>
    <property type="match status" value="2"/>
</dbReference>
<sequence>MTLKCLCGVVDPYAQGAADRPLRTIDLSNESGYSVQQVRDLERLGVIPPAIRERNGYRTFTRVHLETLKLYRRLAEAAGPVAARRVLGMARHESRGAVFDAVARLHVVNVRARDETIGGLSAIRRMSAESEERAGSRSGSEPGGGGEVAEEQMTITEFADALGVRTSTLRFWEREGLIHPERIGSQRARLYPPGAVGEGRLVAALRAAGQGIPAVRATMTDLGRGADITTVAALLERRLDLIATRTAQLLRLGADLVELFEEIQSSGSPGGAEPPKPSDDEQNSGAASADVSRETEPSTEDRSTAHAE</sequence>
<keyword evidence="3" id="KW-0238">DNA-binding</keyword>
<organism evidence="7 8">
    <name type="scientific">Nakamurella alba</name>
    <dbReference type="NCBI Taxonomy" id="2665158"/>
    <lineage>
        <taxon>Bacteria</taxon>
        <taxon>Bacillati</taxon>
        <taxon>Actinomycetota</taxon>
        <taxon>Actinomycetes</taxon>
        <taxon>Nakamurellales</taxon>
        <taxon>Nakamurellaceae</taxon>
        <taxon>Nakamurella</taxon>
    </lineage>
</organism>
<evidence type="ECO:0000313" key="7">
    <source>
        <dbReference type="EMBL" id="MTD14989.1"/>
    </source>
</evidence>
<keyword evidence="1" id="KW-0678">Repressor</keyword>
<keyword evidence="4" id="KW-0804">Transcription</keyword>
<evidence type="ECO:0000313" key="8">
    <source>
        <dbReference type="Proteomes" id="UP000460221"/>
    </source>
</evidence>
<dbReference type="SMART" id="SM00422">
    <property type="entry name" value="HTH_MERR"/>
    <property type="match status" value="2"/>
</dbReference>
<dbReference type="InterPro" id="IPR009061">
    <property type="entry name" value="DNA-bd_dom_put_sf"/>
</dbReference>
<feature type="domain" description="HTH merR-type" evidence="6">
    <location>
        <begin position="152"/>
        <end position="182"/>
    </location>
</feature>
<dbReference type="PANTHER" id="PTHR30204">
    <property type="entry name" value="REDOX-CYCLING DRUG-SENSING TRANSCRIPTIONAL ACTIVATOR SOXR"/>
    <property type="match status" value="1"/>
</dbReference>
<dbReference type="InterPro" id="IPR047057">
    <property type="entry name" value="MerR_fam"/>
</dbReference>
<dbReference type="InterPro" id="IPR000551">
    <property type="entry name" value="MerR-type_HTH_dom"/>
</dbReference>
<dbReference type="EMBL" id="WLYK01000005">
    <property type="protein sequence ID" value="MTD14989.1"/>
    <property type="molecule type" value="Genomic_DNA"/>
</dbReference>
<proteinExistence type="predicted"/>
<evidence type="ECO:0000256" key="3">
    <source>
        <dbReference type="ARBA" id="ARBA00023125"/>
    </source>
</evidence>
<name>A0A7K1FNV4_9ACTN</name>
<dbReference type="SUPFAM" id="SSF46955">
    <property type="entry name" value="Putative DNA-binding domain"/>
    <property type="match status" value="2"/>
</dbReference>
<dbReference type="GO" id="GO:0003700">
    <property type="term" value="F:DNA-binding transcription factor activity"/>
    <property type="evidence" value="ECO:0007669"/>
    <property type="project" value="InterPro"/>
</dbReference>
<keyword evidence="2" id="KW-0805">Transcription regulation</keyword>
<dbReference type="PROSITE" id="PS50937">
    <property type="entry name" value="HTH_MERR_2"/>
    <property type="match status" value="2"/>
</dbReference>
<protein>
    <submittedName>
        <fullName evidence="7">MerR family transcriptional regulator</fullName>
    </submittedName>
</protein>
<dbReference type="RefSeq" id="WP_154768978.1">
    <property type="nucleotide sequence ID" value="NZ_WLYK01000005.1"/>
</dbReference>
<keyword evidence="8" id="KW-1185">Reference proteome</keyword>
<feature type="compositionally biased region" description="Basic and acidic residues" evidence="5">
    <location>
        <begin position="291"/>
        <end position="308"/>
    </location>
</feature>
<feature type="region of interest" description="Disordered" evidence="5">
    <location>
        <begin position="128"/>
        <end position="148"/>
    </location>
</feature>
<comment type="caution">
    <text evidence="7">The sequence shown here is derived from an EMBL/GenBank/DDBJ whole genome shotgun (WGS) entry which is preliminary data.</text>
</comment>
<feature type="region of interest" description="Disordered" evidence="5">
    <location>
        <begin position="263"/>
        <end position="308"/>
    </location>
</feature>
<gene>
    <name evidence="7" type="ORF">GIS00_13675</name>
</gene>
<dbReference type="Gene3D" id="1.10.1660.10">
    <property type="match status" value="2"/>
</dbReference>
<reference evidence="7 8" key="1">
    <citation type="submission" date="2019-11" db="EMBL/GenBank/DDBJ databases">
        <authorList>
            <person name="Jiang L.-Q."/>
        </authorList>
    </citation>
    <scope>NUCLEOTIDE SEQUENCE [LARGE SCALE GENOMIC DNA]</scope>
    <source>
        <strain evidence="7 8">YIM 132087</strain>
    </source>
</reference>
<evidence type="ECO:0000256" key="5">
    <source>
        <dbReference type="SAM" id="MobiDB-lite"/>
    </source>
</evidence>
<dbReference type="GO" id="GO:0003677">
    <property type="term" value="F:DNA binding"/>
    <property type="evidence" value="ECO:0007669"/>
    <property type="project" value="UniProtKB-KW"/>
</dbReference>
<evidence type="ECO:0000259" key="6">
    <source>
        <dbReference type="PROSITE" id="PS50937"/>
    </source>
</evidence>
<evidence type="ECO:0000256" key="2">
    <source>
        <dbReference type="ARBA" id="ARBA00023015"/>
    </source>
</evidence>